<dbReference type="EMBL" id="BANU01000001">
    <property type="protein sequence ID" value="GAC59322.1"/>
    <property type="molecule type" value="Genomic_DNA"/>
</dbReference>
<dbReference type="RefSeq" id="WP_006894509.1">
    <property type="nucleotide sequence ID" value="NZ_BANU01000001.1"/>
</dbReference>
<protein>
    <submittedName>
        <fullName evidence="1">Uncharacterized protein</fullName>
    </submittedName>
</protein>
<proteinExistence type="predicted"/>
<reference evidence="1 2" key="1">
    <citation type="submission" date="2012-12" db="EMBL/GenBank/DDBJ databases">
        <title>Whole genome shotgun sequence of Gordonia sihwensis NBRC 108236.</title>
        <authorList>
            <person name="Yoshida I."/>
            <person name="Hosoyama A."/>
            <person name="Tsuchikane K."/>
            <person name="Ando Y."/>
            <person name="Baba S."/>
            <person name="Ohji S."/>
            <person name="Hamada M."/>
            <person name="Tamura T."/>
            <person name="Yamazoe A."/>
            <person name="Yamazaki S."/>
            <person name="Fujita N."/>
        </authorList>
    </citation>
    <scope>NUCLEOTIDE SEQUENCE [LARGE SCALE GENOMIC DNA]</scope>
    <source>
        <strain evidence="1 2">NBRC 108236</strain>
    </source>
</reference>
<evidence type="ECO:0000313" key="2">
    <source>
        <dbReference type="Proteomes" id="UP000035083"/>
    </source>
</evidence>
<dbReference type="Proteomes" id="UP000035083">
    <property type="component" value="Unassembled WGS sequence"/>
</dbReference>
<name>L7LGU6_9ACTN</name>
<dbReference type="AlphaFoldDB" id="L7LGU6"/>
<evidence type="ECO:0000313" key="1">
    <source>
        <dbReference type="EMBL" id="GAC59322.1"/>
    </source>
</evidence>
<accession>L7LGU6</accession>
<sequence length="281" mass="31639">MSTAPAVVRRPVDASIDYQRRLAAKARDARRDLEYLAAAWPYVGALRERGTPRRWVQHDQRRASRMLRVREIERRGLRGVARPTPADVSVLDVLSQIASVAEWIVREMTHVLPQYRPEIWLPARAASADPRPWLRLATRLLPQADAATRSDDEPIVMWIEARLHPVITTAARLLGDARDGQELAGLCPWCGGRTSKGVGYPTMRIHYPAELDLTQPLDPDVSPIERLAAGQAEPLIVCHGLLCDPPRDACGLDWHGQPAWAMREWDWLAKRLHPVAGRADR</sequence>
<keyword evidence="2" id="KW-1185">Reference proteome</keyword>
<organism evidence="1 2">
    <name type="scientific">Gordonia sihwensis NBRC 108236</name>
    <dbReference type="NCBI Taxonomy" id="1223544"/>
    <lineage>
        <taxon>Bacteria</taxon>
        <taxon>Bacillati</taxon>
        <taxon>Actinomycetota</taxon>
        <taxon>Actinomycetes</taxon>
        <taxon>Mycobacteriales</taxon>
        <taxon>Gordoniaceae</taxon>
        <taxon>Gordonia</taxon>
    </lineage>
</organism>
<comment type="caution">
    <text evidence="1">The sequence shown here is derived from an EMBL/GenBank/DDBJ whole genome shotgun (WGS) entry which is preliminary data.</text>
</comment>
<gene>
    <name evidence="1" type="ORF">GSI01S_01_02880</name>
</gene>